<dbReference type="InterPro" id="IPR043128">
    <property type="entry name" value="Rev_trsase/Diguanyl_cyclase"/>
</dbReference>
<dbReference type="InterPro" id="IPR000160">
    <property type="entry name" value="GGDEF_dom"/>
</dbReference>
<comment type="caution">
    <text evidence="5">The sequence shown here is derived from an EMBL/GenBank/DDBJ whole genome shotgun (WGS) entry which is preliminary data.</text>
</comment>
<dbReference type="PANTHER" id="PTHR46663">
    <property type="entry name" value="DIGUANYLATE CYCLASE DGCT-RELATED"/>
    <property type="match status" value="1"/>
</dbReference>
<dbReference type="PROSITE" id="PS50885">
    <property type="entry name" value="HAMP"/>
    <property type="match status" value="1"/>
</dbReference>
<dbReference type="Pfam" id="PF00990">
    <property type="entry name" value="GGDEF"/>
    <property type="match status" value="1"/>
</dbReference>
<keyword evidence="5" id="KW-0808">Transferase</keyword>
<dbReference type="EMBL" id="JBDPZD010000003">
    <property type="protein sequence ID" value="MEO3692462.1"/>
    <property type="molecule type" value="Genomic_DNA"/>
</dbReference>
<feature type="domain" description="PAS" evidence="2">
    <location>
        <begin position="434"/>
        <end position="460"/>
    </location>
</feature>
<evidence type="ECO:0000313" key="6">
    <source>
        <dbReference type="Proteomes" id="UP001495147"/>
    </source>
</evidence>
<accession>A0ABV0G410</accession>
<dbReference type="SUPFAM" id="SSF55073">
    <property type="entry name" value="Nucleotide cyclase"/>
    <property type="match status" value="1"/>
</dbReference>
<dbReference type="InterPro" id="IPR003660">
    <property type="entry name" value="HAMP_dom"/>
</dbReference>
<gene>
    <name evidence="5" type="ORF">ABDJ85_13365</name>
</gene>
<dbReference type="Pfam" id="PF08447">
    <property type="entry name" value="PAS_3"/>
    <property type="match status" value="1"/>
</dbReference>
<dbReference type="PROSITE" id="PS50112">
    <property type="entry name" value="PAS"/>
    <property type="match status" value="1"/>
</dbReference>
<dbReference type="Gene3D" id="6.10.340.10">
    <property type="match status" value="1"/>
</dbReference>
<feature type="domain" description="HAMP" evidence="3">
    <location>
        <begin position="336"/>
        <end position="389"/>
    </location>
</feature>
<dbReference type="InterPro" id="IPR052163">
    <property type="entry name" value="DGC-Regulatory_Protein"/>
</dbReference>
<dbReference type="GO" id="GO:0052621">
    <property type="term" value="F:diguanylate cyclase activity"/>
    <property type="evidence" value="ECO:0007669"/>
    <property type="project" value="UniProtKB-EC"/>
</dbReference>
<dbReference type="SMART" id="SM00267">
    <property type="entry name" value="GGDEF"/>
    <property type="match status" value="1"/>
</dbReference>
<evidence type="ECO:0000259" key="4">
    <source>
        <dbReference type="PROSITE" id="PS50887"/>
    </source>
</evidence>
<name>A0ABV0G410_9BURK</name>
<dbReference type="Gene3D" id="3.30.70.270">
    <property type="match status" value="1"/>
</dbReference>
<dbReference type="PROSITE" id="PS50887">
    <property type="entry name" value="GGDEF"/>
    <property type="match status" value="1"/>
</dbReference>
<dbReference type="SMART" id="SM00304">
    <property type="entry name" value="HAMP"/>
    <property type="match status" value="1"/>
</dbReference>
<keyword evidence="1" id="KW-0812">Transmembrane</keyword>
<sequence length="695" mass="74862">MSTTPPPETPLPWLQRRSLGTQLALVLALVVTVLVLSLTTVITSMMRSQIERDKGAALANLGRSISTALGKNMRDRMQQVNLLAQSGEIWADGLASPTVTRALSRMKLTRPFPSWLGVADASGVVVAATDDLLVGRNVKERPWFPAGLRGHYVGDVHEAKLLASLLPPHANGEPLRFVDFAAPLEVAGRVVGVVGLHADVHGIRAIAEAFLPKNAAARRVEVYILTRSGGVIFGTDPKAGIDLPALAEALAAQGPIAPEEQARPAVDIAWADGQRYLTTSWSLDDYAPEFALGWKVLVRQPVEVAYAPAMQATKKALLVGLVSALLAVGLGLMLGRHLTRPLKRIASAARDVELGVPGAVIPHADDSEDLSHLSSALQAMTVRLEHLVEERTAQLNEAIHELHVLGEEQHAMLDNDLVGIVRLNMSTRVAIWNNRALSAIFGYSMDELRGQSARMLYPDEATYEKVGAEARAAFAEGHDYVTRVQMRHHDGSTIWIHLQGTLLKERPGESLWLMTDVTAQHRYQEQVEHIAFHDALTGLPNRLLLADRVGQAIAATQRSGQMSAIAFMDLDGFKAVNDLHGHEAGDHLLKEIAKRASATVRAGDTVARLGGDEFVLVLGPLRDQAQCDLILQRLLTNIGKPVQLPGGISATVSGSIGVALCPQDGDTPTVLLAEADAAMYEAKRQGKGCVRYNAG</sequence>
<dbReference type="NCBIfam" id="TIGR00229">
    <property type="entry name" value="sensory_box"/>
    <property type="match status" value="1"/>
</dbReference>
<keyword evidence="1" id="KW-0472">Membrane</keyword>
<evidence type="ECO:0000259" key="3">
    <source>
        <dbReference type="PROSITE" id="PS50885"/>
    </source>
</evidence>
<proteinExistence type="predicted"/>
<dbReference type="RefSeq" id="WP_347705279.1">
    <property type="nucleotide sequence ID" value="NZ_JBDPZD010000003.1"/>
</dbReference>
<feature type="transmembrane region" description="Helical" evidence="1">
    <location>
        <begin position="20"/>
        <end position="42"/>
    </location>
</feature>
<dbReference type="SUPFAM" id="SSF55785">
    <property type="entry name" value="PYP-like sensor domain (PAS domain)"/>
    <property type="match status" value="1"/>
</dbReference>
<dbReference type="Proteomes" id="UP001495147">
    <property type="component" value="Unassembled WGS sequence"/>
</dbReference>
<dbReference type="CDD" id="cd00130">
    <property type="entry name" value="PAS"/>
    <property type="match status" value="1"/>
</dbReference>
<feature type="domain" description="GGDEF" evidence="4">
    <location>
        <begin position="561"/>
        <end position="695"/>
    </location>
</feature>
<dbReference type="InterPro" id="IPR000014">
    <property type="entry name" value="PAS"/>
</dbReference>
<dbReference type="InterPro" id="IPR029787">
    <property type="entry name" value="Nucleotide_cyclase"/>
</dbReference>
<dbReference type="Gene3D" id="3.30.450.20">
    <property type="entry name" value="PAS domain"/>
    <property type="match status" value="2"/>
</dbReference>
<feature type="transmembrane region" description="Helical" evidence="1">
    <location>
        <begin position="316"/>
        <end position="335"/>
    </location>
</feature>
<evidence type="ECO:0000259" key="2">
    <source>
        <dbReference type="PROSITE" id="PS50112"/>
    </source>
</evidence>
<keyword evidence="5" id="KW-0548">Nucleotidyltransferase</keyword>
<dbReference type="InterPro" id="IPR035965">
    <property type="entry name" value="PAS-like_dom_sf"/>
</dbReference>
<keyword evidence="6" id="KW-1185">Reference proteome</keyword>
<dbReference type="CDD" id="cd01949">
    <property type="entry name" value="GGDEF"/>
    <property type="match status" value="1"/>
</dbReference>
<dbReference type="NCBIfam" id="TIGR00254">
    <property type="entry name" value="GGDEF"/>
    <property type="match status" value="1"/>
</dbReference>
<protein>
    <submittedName>
        <fullName evidence="5">Diguanylate cyclase</fullName>
        <ecNumber evidence="5">2.7.7.65</ecNumber>
    </submittedName>
</protein>
<keyword evidence="1" id="KW-1133">Transmembrane helix</keyword>
<organism evidence="5 6">
    <name type="scientific">Roseateles paludis</name>
    <dbReference type="NCBI Taxonomy" id="3145238"/>
    <lineage>
        <taxon>Bacteria</taxon>
        <taxon>Pseudomonadati</taxon>
        <taxon>Pseudomonadota</taxon>
        <taxon>Betaproteobacteria</taxon>
        <taxon>Burkholderiales</taxon>
        <taxon>Sphaerotilaceae</taxon>
        <taxon>Roseateles</taxon>
    </lineage>
</organism>
<dbReference type="InterPro" id="IPR013655">
    <property type="entry name" value="PAS_fold_3"/>
</dbReference>
<reference evidence="5 6" key="1">
    <citation type="submission" date="2024-05" db="EMBL/GenBank/DDBJ databases">
        <title>Roseateles sp. DJS-2-20 16S ribosomal RNA gene Genome sequencing and assembly.</title>
        <authorList>
            <person name="Woo H."/>
        </authorList>
    </citation>
    <scope>NUCLEOTIDE SEQUENCE [LARGE SCALE GENOMIC DNA]</scope>
    <source>
        <strain evidence="5 6">DJS-2-20</strain>
    </source>
</reference>
<evidence type="ECO:0000256" key="1">
    <source>
        <dbReference type="SAM" id="Phobius"/>
    </source>
</evidence>
<dbReference type="PANTHER" id="PTHR46663:SF3">
    <property type="entry name" value="SLL0267 PROTEIN"/>
    <property type="match status" value="1"/>
</dbReference>
<evidence type="ECO:0000313" key="5">
    <source>
        <dbReference type="EMBL" id="MEO3692462.1"/>
    </source>
</evidence>
<dbReference type="EC" id="2.7.7.65" evidence="5"/>